<organism evidence="4 5">
    <name type="scientific">Hoylesella buccalis DNF00853</name>
    <dbReference type="NCBI Taxonomy" id="1401074"/>
    <lineage>
        <taxon>Bacteria</taxon>
        <taxon>Pseudomonadati</taxon>
        <taxon>Bacteroidota</taxon>
        <taxon>Bacteroidia</taxon>
        <taxon>Bacteroidales</taxon>
        <taxon>Prevotellaceae</taxon>
        <taxon>Hoylesella</taxon>
    </lineage>
</organism>
<dbReference type="AlphaFoldDB" id="A0A095ZQK8"/>
<evidence type="ECO:0000256" key="1">
    <source>
        <dbReference type="SAM" id="MobiDB-lite"/>
    </source>
</evidence>
<reference evidence="4 5" key="1">
    <citation type="submission" date="2014-07" db="EMBL/GenBank/DDBJ databases">
        <authorList>
            <person name="McCorrison J."/>
            <person name="Sanka R."/>
            <person name="Torralba M."/>
            <person name="Gillis M."/>
            <person name="Haft D.H."/>
            <person name="Methe B."/>
            <person name="Sutton G."/>
            <person name="Nelson K.E."/>
        </authorList>
    </citation>
    <scope>NUCLEOTIDE SEQUENCE [LARGE SCALE GENOMIC DNA]</scope>
    <source>
        <strain evidence="4 5">DNF00853</strain>
    </source>
</reference>
<gene>
    <name evidence="4" type="ORF">HMPREF2137_01410</name>
</gene>
<evidence type="ECO:0000313" key="5">
    <source>
        <dbReference type="Proteomes" id="UP000029556"/>
    </source>
</evidence>
<evidence type="ECO:0000256" key="2">
    <source>
        <dbReference type="SAM" id="SignalP"/>
    </source>
</evidence>
<dbReference type="Proteomes" id="UP000029556">
    <property type="component" value="Unassembled WGS sequence"/>
</dbReference>
<dbReference type="CDD" id="cd12190">
    <property type="entry name" value="Bacova_04320_like"/>
    <property type="match status" value="1"/>
</dbReference>
<feature type="domain" description="DUF4468" evidence="3">
    <location>
        <begin position="167"/>
        <end position="257"/>
    </location>
</feature>
<accession>A0A095ZQK8</accession>
<dbReference type="EMBL" id="JRNN01000025">
    <property type="protein sequence ID" value="KGF36681.1"/>
    <property type="molecule type" value="Genomic_DNA"/>
</dbReference>
<sequence>MRKFVISILLAMPLIMQAQTVLTPEQQLEKAKQEAQAAKEAVKEAKKAAKRAAAEAKKAAKGKAKQAEKARIEAEIERANKEAARYKMEAERIKKKARQTVEDAQKAVAGSSSGWSIPDNSANESNQRSGSQQKSVSSKVTMPKTDKYDSKYLEGGVPQDADGKVVFTLDLKAPGKTAKQIYDITYQYLDELTKGENQLNSHIALVNEAQNIIAARYTEWLEFSKSFLSLDRTEFDYTLIAKCTDNHLELTMSRIHYDYEKGRPTHMSVSADEWITDEVAINKKKNTLRPLSSKFRRNTIDRKDEIFSQISYRLR</sequence>
<comment type="caution">
    <text evidence="4">The sequence shown here is derived from an EMBL/GenBank/DDBJ whole genome shotgun (WGS) entry which is preliminary data.</text>
</comment>
<feature type="compositionally biased region" description="Polar residues" evidence="1">
    <location>
        <begin position="110"/>
        <end position="130"/>
    </location>
</feature>
<dbReference type="Gene3D" id="3.30.530.80">
    <property type="match status" value="1"/>
</dbReference>
<evidence type="ECO:0000313" key="4">
    <source>
        <dbReference type="EMBL" id="KGF36681.1"/>
    </source>
</evidence>
<protein>
    <recommendedName>
        <fullName evidence="3">DUF4468 domain-containing protein</fullName>
    </recommendedName>
</protein>
<dbReference type="Pfam" id="PF14730">
    <property type="entry name" value="DUF4468"/>
    <property type="match status" value="1"/>
</dbReference>
<keyword evidence="2" id="KW-0732">Signal</keyword>
<feature type="region of interest" description="Disordered" evidence="1">
    <location>
        <begin position="97"/>
        <end position="142"/>
    </location>
</feature>
<dbReference type="OrthoDB" id="1067229at2"/>
<name>A0A095ZQK8_9BACT</name>
<dbReference type="RefSeq" id="WP_036871641.1">
    <property type="nucleotide sequence ID" value="NZ_JRNN01000025.1"/>
</dbReference>
<feature type="chain" id="PRO_5001916334" description="DUF4468 domain-containing protein" evidence="2">
    <location>
        <begin position="19"/>
        <end position="315"/>
    </location>
</feature>
<proteinExistence type="predicted"/>
<dbReference type="InterPro" id="IPR027823">
    <property type="entry name" value="DUF4468"/>
</dbReference>
<feature type="compositionally biased region" description="Low complexity" evidence="1">
    <location>
        <begin position="131"/>
        <end position="140"/>
    </location>
</feature>
<feature type="signal peptide" evidence="2">
    <location>
        <begin position="1"/>
        <end position="18"/>
    </location>
</feature>
<evidence type="ECO:0000259" key="3">
    <source>
        <dbReference type="Pfam" id="PF14730"/>
    </source>
</evidence>